<reference evidence="2 3" key="1">
    <citation type="submission" date="2020-01" db="EMBL/GenBank/DDBJ databases">
        <title>Genome analysis of Anaerocolumna sp. CBA3638.</title>
        <authorList>
            <person name="Kim J."/>
            <person name="Roh S.W."/>
        </authorList>
    </citation>
    <scope>NUCLEOTIDE SEQUENCE [LARGE SCALE GENOMIC DNA]</scope>
    <source>
        <strain evidence="2 3">CBA3638</strain>
    </source>
</reference>
<organism evidence="2 3">
    <name type="scientific">Anaerocolumna sedimenticola</name>
    <dbReference type="NCBI Taxonomy" id="2696063"/>
    <lineage>
        <taxon>Bacteria</taxon>
        <taxon>Bacillati</taxon>
        <taxon>Bacillota</taxon>
        <taxon>Clostridia</taxon>
        <taxon>Lachnospirales</taxon>
        <taxon>Lachnospiraceae</taxon>
        <taxon>Anaerocolumna</taxon>
    </lineage>
</organism>
<feature type="compositionally biased region" description="Basic and acidic residues" evidence="1">
    <location>
        <begin position="44"/>
        <end position="55"/>
    </location>
</feature>
<dbReference type="KEGG" id="anr:Ana3638_21645"/>
<keyword evidence="3" id="KW-1185">Reference proteome</keyword>
<evidence type="ECO:0000313" key="2">
    <source>
        <dbReference type="EMBL" id="QHQ63060.1"/>
    </source>
</evidence>
<evidence type="ECO:0000313" key="3">
    <source>
        <dbReference type="Proteomes" id="UP000464314"/>
    </source>
</evidence>
<gene>
    <name evidence="2" type="ORF">Ana3638_21645</name>
</gene>
<sequence length="89" mass="10078">MEELYLETKNGNIPIDEDIVEKYDLKKGTRSPFTNNRILGENGDYVREDPPEERASLNQGDDEIEDLENGLMLSQSEMIDIAQGVDSDT</sequence>
<dbReference type="Proteomes" id="UP000464314">
    <property type="component" value="Chromosome"/>
</dbReference>
<evidence type="ECO:0000256" key="1">
    <source>
        <dbReference type="SAM" id="MobiDB-lite"/>
    </source>
</evidence>
<dbReference type="RefSeq" id="WP_161839882.1">
    <property type="nucleotide sequence ID" value="NZ_CP048000.1"/>
</dbReference>
<name>A0A6P1TP69_9FIRM</name>
<dbReference type="AlphaFoldDB" id="A0A6P1TP69"/>
<proteinExistence type="predicted"/>
<dbReference type="EMBL" id="CP048000">
    <property type="protein sequence ID" value="QHQ63060.1"/>
    <property type="molecule type" value="Genomic_DNA"/>
</dbReference>
<feature type="region of interest" description="Disordered" evidence="1">
    <location>
        <begin position="30"/>
        <end position="58"/>
    </location>
</feature>
<accession>A0A6P1TP69</accession>
<protein>
    <submittedName>
        <fullName evidence="2">Uncharacterized protein</fullName>
    </submittedName>
</protein>